<feature type="transmembrane region" description="Helical" evidence="1">
    <location>
        <begin position="191"/>
        <end position="212"/>
    </location>
</feature>
<evidence type="ECO:0000313" key="3">
    <source>
        <dbReference type="EMBL" id="SIO53830.1"/>
    </source>
</evidence>
<reference evidence="3 4" key="1">
    <citation type="submission" date="2016-11" db="EMBL/GenBank/DDBJ databases">
        <authorList>
            <person name="Jaros S."/>
            <person name="Januszkiewicz K."/>
            <person name="Wedrychowicz H."/>
        </authorList>
    </citation>
    <scope>NUCLEOTIDE SEQUENCE [LARGE SCALE GENOMIC DNA]</scope>
    <source>
        <strain evidence="3 4">DSM 24787</strain>
    </source>
</reference>
<protein>
    <submittedName>
        <fullName evidence="3">Bacteroides conjugative transposon TraJ protein</fullName>
    </submittedName>
</protein>
<evidence type="ECO:0000259" key="2">
    <source>
        <dbReference type="Pfam" id="PF07863"/>
    </source>
</evidence>
<feature type="domain" description="Conjugative transposon TraJ C-terminal" evidence="2">
    <location>
        <begin position="30"/>
        <end position="384"/>
    </location>
</feature>
<evidence type="ECO:0000313" key="4">
    <source>
        <dbReference type="Proteomes" id="UP000185003"/>
    </source>
</evidence>
<dbReference type="STRING" id="536979.SAMN04488055_5488"/>
<feature type="transmembrane region" description="Helical" evidence="1">
    <location>
        <begin position="6"/>
        <end position="26"/>
    </location>
</feature>
<organism evidence="3 4">
    <name type="scientific">Chitinophaga niabensis</name>
    <dbReference type="NCBI Taxonomy" id="536979"/>
    <lineage>
        <taxon>Bacteria</taxon>
        <taxon>Pseudomonadati</taxon>
        <taxon>Bacteroidota</taxon>
        <taxon>Chitinophagia</taxon>
        <taxon>Chitinophagales</taxon>
        <taxon>Chitinophagaceae</taxon>
        <taxon>Chitinophaga</taxon>
    </lineage>
</organism>
<keyword evidence="1" id="KW-0472">Membrane</keyword>
<feature type="transmembrane region" description="Helical" evidence="1">
    <location>
        <begin position="251"/>
        <end position="270"/>
    </location>
</feature>
<proteinExistence type="predicted"/>
<dbReference type="RefSeq" id="WP_074242710.1">
    <property type="nucleotide sequence ID" value="NZ_FSRA01000002.1"/>
</dbReference>
<dbReference type="NCBIfam" id="TIGR03782">
    <property type="entry name" value="Bac_Flav_CT_J"/>
    <property type="match status" value="1"/>
</dbReference>
<accession>A0A1N6KBA0</accession>
<dbReference type="EMBL" id="FSRA01000002">
    <property type="protein sequence ID" value="SIO53830.1"/>
    <property type="molecule type" value="Genomic_DNA"/>
</dbReference>
<keyword evidence="4" id="KW-1185">Reference proteome</keyword>
<dbReference type="OrthoDB" id="1147144at2"/>
<feature type="transmembrane region" description="Helical" evidence="1">
    <location>
        <begin position="87"/>
        <end position="110"/>
    </location>
</feature>
<dbReference type="AlphaFoldDB" id="A0A1N6KBA0"/>
<name>A0A1N6KBA0_9BACT</name>
<keyword evidence="1" id="KW-1133">Transmembrane helix</keyword>
<feature type="transmembrane region" description="Helical" evidence="1">
    <location>
        <begin position="290"/>
        <end position="311"/>
    </location>
</feature>
<gene>
    <name evidence="3" type="ORF">SAMN04488055_5488</name>
</gene>
<dbReference type="InterPro" id="IPR012424">
    <property type="entry name" value="Conjugative_transposon_TraJ_C"/>
</dbReference>
<dbReference type="InterPro" id="IPR022393">
    <property type="entry name" value="Conjugative_transposon_TraJ"/>
</dbReference>
<sequence length="401" mass="43768">MKSKIVIGFILIFILAFPIVGQCQFLEGQLGKYHDILYRLYKEMIPMAKDLLVVSQAVGAFGALWFIGVRVLKHLAAAEPIDFFPLVKPIVVTILISIYPVVLGVMNGVLSPTVIATKEMVKKSNNPVAVLLEQRQKAIEENKEWQDLVGGIGSSNEEWDKYNQQHDEKGESSLGSAFTFSLSIIHHSINVIIKLFVSFLLQILYFAAAICIDSMRTFILLLLSILGPFVLCLSIYDGFQHILPIWIARYVNVYLWLPIANLMGSMIGKIQAEMLKMDLKDMFEGNIPSFGQTDVLYLIFLVVGIVGYFCIPSISNYIVHAAGANTIVSKTNSLILTAGSMAITGGTTASGGGATATAGSGSMSSSNYGNDLYTSSMADAANSEPYHKEGGYNYSKLSGDK</sequence>
<dbReference type="Pfam" id="PF07863">
    <property type="entry name" value="CtnDOT_TraJ"/>
    <property type="match status" value="1"/>
</dbReference>
<dbReference type="Proteomes" id="UP000185003">
    <property type="component" value="Unassembled WGS sequence"/>
</dbReference>
<keyword evidence="1" id="KW-0812">Transmembrane</keyword>
<evidence type="ECO:0000256" key="1">
    <source>
        <dbReference type="SAM" id="Phobius"/>
    </source>
</evidence>
<feature type="transmembrane region" description="Helical" evidence="1">
    <location>
        <begin position="47"/>
        <end position="67"/>
    </location>
</feature>
<feature type="transmembrane region" description="Helical" evidence="1">
    <location>
        <begin position="218"/>
        <end position="239"/>
    </location>
</feature>